<proteinExistence type="inferred from homology"/>
<dbReference type="Gene3D" id="3.40.50.1820">
    <property type="entry name" value="alpha/beta hydrolase"/>
    <property type="match status" value="1"/>
</dbReference>
<evidence type="ECO:0000256" key="3">
    <source>
        <dbReference type="ARBA" id="ARBA00022525"/>
    </source>
</evidence>
<evidence type="ECO:0000313" key="11">
    <source>
        <dbReference type="EMBL" id="JAI61353.1"/>
    </source>
</evidence>
<comment type="similarity">
    <text evidence="2 10">Belongs to the peptidase S10 family.</text>
</comment>
<evidence type="ECO:0000256" key="10">
    <source>
        <dbReference type="RuleBase" id="RU361156"/>
    </source>
</evidence>
<reference evidence="11" key="1">
    <citation type="submission" date="2015-09" db="EMBL/GenBank/DDBJ databases">
        <title>Scylla olivacea transcriptome.</title>
        <authorList>
            <person name="Ikhwanuddin M."/>
        </authorList>
    </citation>
    <scope>NUCLEOTIDE SEQUENCE</scope>
</reference>
<evidence type="ECO:0000256" key="9">
    <source>
        <dbReference type="ARBA" id="ARBA00055847"/>
    </source>
</evidence>
<evidence type="ECO:0000256" key="4">
    <source>
        <dbReference type="ARBA" id="ARBA00022645"/>
    </source>
</evidence>
<feature type="chain" id="PRO_5006518278" description="Carboxypeptidase" evidence="10">
    <location>
        <begin position="23"/>
        <end position="456"/>
    </location>
</feature>
<dbReference type="InterPro" id="IPR001563">
    <property type="entry name" value="Peptidase_S10"/>
</dbReference>
<keyword evidence="7 10" id="KW-0378">Hydrolase</keyword>
<keyword evidence="5 10" id="KW-0645">Protease</keyword>
<accession>A0A0P4WJ86</accession>
<evidence type="ECO:0000256" key="5">
    <source>
        <dbReference type="ARBA" id="ARBA00022670"/>
    </source>
</evidence>
<comment type="function">
    <text evidence="9">May be involved in vascular wall and kidney homeostasis.</text>
</comment>
<dbReference type="Pfam" id="PF00450">
    <property type="entry name" value="Peptidase_S10"/>
    <property type="match status" value="1"/>
</dbReference>
<evidence type="ECO:0000256" key="8">
    <source>
        <dbReference type="ARBA" id="ARBA00023180"/>
    </source>
</evidence>
<dbReference type="PRINTS" id="PR00724">
    <property type="entry name" value="CRBOXYPTASEC"/>
</dbReference>
<dbReference type="AlphaFoldDB" id="A0A0P4WJ86"/>
<dbReference type="SUPFAM" id="SSF53474">
    <property type="entry name" value="alpha/beta-Hydrolases"/>
    <property type="match status" value="1"/>
</dbReference>
<dbReference type="InterPro" id="IPR018202">
    <property type="entry name" value="Ser_caboxypep_ser_AS"/>
</dbReference>
<dbReference type="GO" id="GO:0006508">
    <property type="term" value="P:proteolysis"/>
    <property type="evidence" value="ECO:0007669"/>
    <property type="project" value="UniProtKB-KW"/>
</dbReference>
<feature type="signal peptide" evidence="10">
    <location>
        <begin position="1"/>
        <end position="22"/>
    </location>
</feature>
<dbReference type="PANTHER" id="PTHR11802:SF3">
    <property type="entry name" value="RETINOID-INDUCIBLE SERINE CARBOXYPEPTIDASE"/>
    <property type="match status" value="1"/>
</dbReference>
<dbReference type="InterPro" id="IPR029058">
    <property type="entry name" value="AB_hydrolase_fold"/>
</dbReference>
<sequence length="456" mass="50038">MGRDTLSLCLFLALLSASSLHGSNDDMDEGKETWGYVNVRPGAHMFFWLYYTTSTTEYTHKPLVLWLQGGPGASSTGIGNFLEIGPKTAALKNRTYAWTKEVNVLFVDNPVGTGFSYVQDLKLLPTNNSAIAADLVTFMAGFFKKVPEFESVPLYIFTESYGGKMGARFAQALSKAVQQKKVRCQLAGLVMGDSWISPVDAVMSWGPYLYATSLVDSAGEGAIDNKTAEVAAAVKTGKMADSTKLWAEAEGLVETVTNGVNFYNILKTPARGNASVHHNHVLSVMASRNKYHFKSPELEYLYHHHVGLLSDDLSTLMNGPIRDKLKVIPANITWGGQSKNVFEALSEDFMNPAVKNVEMLLNTTSLKVVVYNGQLDLIVSTPGAQKWVENMQWAGTKQWVHSSRKPMVGADGGTVAFSKSFKNFTFYWILQAGHMVPLDAGDVAMRVMEEIVGTKK</sequence>
<dbReference type="GO" id="GO:0004185">
    <property type="term" value="F:serine-type carboxypeptidase activity"/>
    <property type="evidence" value="ECO:0007669"/>
    <property type="project" value="UniProtKB-UniRule"/>
</dbReference>
<protein>
    <recommendedName>
        <fullName evidence="10">Carboxypeptidase</fullName>
        <ecNumber evidence="10">3.4.16.-</ecNumber>
    </recommendedName>
</protein>
<dbReference type="EC" id="3.4.16.-" evidence="10"/>
<keyword evidence="6 10" id="KW-0732">Signal</keyword>
<dbReference type="FunFam" id="3.40.50.1820:FF:000075">
    <property type="entry name" value="Carboxypeptidase"/>
    <property type="match status" value="1"/>
</dbReference>
<keyword evidence="3" id="KW-0964">Secreted</keyword>
<dbReference type="GO" id="GO:0005576">
    <property type="term" value="C:extracellular region"/>
    <property type="evidence" value="ECO:0007669"/>
    <property type="project" value="UniProtKB-SubCell"/>
</dbReference>
<evidence type="ECO:0000256" key="6">
    <source>
        <dbReference type="ARBA" id="ARBA00022729"/>
    </source>
</evidence>
<evidence type="ECO:0000256" key="7">
    <source>
        <dbReference type="ARBA" id="ARBA00022801"/>
    </source>
</evidence>
<dbReference type="PROSITE" id="PS00131">
    <property type="entry name" value="CARBOXYPEPT_SER_SER"/>
    <property type="match status" value="1"/>
</dbReference>
<organism evidence="11">
    <name type="scientific">Scylla olivacea</name>
    <name type="common">Orange mud crab</name>
    <name type="synonym">Cancer olivacea</name>
    <dbReference type="NCBI Taxonomy" id="85551"/>
    <lineage>
        <taxon>Eukaryota</taxon>
        <taxon>Metazoa</taxon>
        <taxon>Ecdysozoa</taxon>
        <taxon>Arthropoda</taxon>
        <taxon>Crustacea</taxon>
        <taxon>Multicrustacea</taxon>
        <taxon>Malacostraca</taxon>
        <taxon>Eumalacostraca</taxon>
        <taxon>Eucarida</taxon>
        <taxon>Decapoda</taxon>
        <taxon>Pleocyemata</taxon>
        <taxon>Brachyura</taxon>
        <taxon>Eubrachyura</taxon>
        <taxon>Portunoidea</taxon>
        <taxon>Portunidae</taxon>
        <taxon>Portuninae</taxon>
        <taxon>Scylla</taxon>
    </lineage>
</organism>
<keyword evidence="8" id="KW-0325">Glycoprotein</keyword>
<dbReference type="PANTHER" id="PTHR11802">
    <property type="entry name" value="SERINE PROTEASE FAMILY S10 SERINE CARBOXYPEPTIDASE"/>
    <property type="match status" value="1"/>
</dbReference>
<evidence type="ECO:0000256" key="1">
    <source>
        <dbReference type="ARBA" id="ARBA00004613"/>
    </source>
</evidence>
<evidence type="ECO:0000256" key="2">
    <source>
        <dbReference type="ARBA" id="ARBA00009431"/>
    </source>
</evidence>
<name>A0A0P4WJ86_SCYOL</name>
<dbReference type="EMBL" id="GDRN01085288">
    <property type="protein sequence ID" value="JAI61353.1"/>
    <property type="molecule type" value="Transcribed_RNA"/>
</dbReference>
<keyword evidence="4 10" id="KW-0121">Carboxypeptidase</keyword>
<comment type="subcellular location">
    <subcellularLocation>
        <location evidence="1">Secreted</location>
    </subcellularLocation>
</comment>